<evidence type="ECO:0000313" key="1">
    <source>
        <dbReference type="EMBL" id="RFM24449.1"/>
    </source>
</evidence>
<proteinExistence type="predicted"/>
<name>A0A395M0Y6_9BACT</name>
<dbReference type="EMBL" id="PHFL01000039">
    <property type="protein sequence ID" value="RFM24449.1"/>
    <property type="molecule type" value="Genomic_DNA"/>
</dbReference>
<dbReference type="Proteomes" id="UP000266389">
    <property type="component" value="Unassembled WGS sequence"/>
</dbReference>
<comment type="caution">
    <text evidence="1">The sequence shown here is derived from an EMBL/GenBank/DDBJ whole genome shotgun (WGS) entry which is preliminary data.</text>
</comment>
<sequence>MNPSCEEKLEQNATDVLIYESMAQTCIEKGFVQHGLKCLYRAALLCLKTGQFEKVTQLLRQMYAVDGGSHLAQQLEAEMSARMRKESK</sequence>
<dbReference type="InterPro" id="IPR011990">
    <property type="entry name" value="TPR-like_helical_dom_sf"/>
</dbReference>
<accession>A0A395M0Y6</accession>
<dbReference type="SUPFAM" id="SSF48452">
    <property type="entry name" value="TPR-like"/>
    <property type="match status" value="1"/>
</dbReference>
<organism evidence="1 2">
    <name type="scientific">Candidatus Thermochlorobacter aerophilus</name>
    <dbReference type="NCBI Taxonomy" id="1868324"/>
    <lineage>
        <taxon>Bacteria</taxon>
        <taxon>Pseudomonadati</taxon>
        <taxon>Chlorobiota</taxon>
        <taxon>Chlorobiia</taxon>
        <taxon>Chlorobiales</taxon>
        <taxon>Candidatus Thermochlorobacteriaceae</taxon>
        <taxon>Candidatus Thermochlorobacter</taxon>
    </lineage>
</organism>
<evidence type="ECO:0000313" key="2">
    <source>
        <dbReference type="Proteomes" id="UP000266389"/>
    </source>
</evidence>
<dbReference type="AlphaFoldDB" id="A0A395M0Y6"/>
<reference evidence="1 2" key="1">
    <citation type="journal article" date="2011" name="ISME J.">
        <title>Community ecology of hot spring cyanobacterial mats: predominant populations and their functional potential.</title>
        <authorList>
            <person name="Klatt C.G."/>
            <person name="Wood J.M."/>
            <person name="Rusch D.B."/>
            <person name="Bateson M.M."/>
            <person name="Hamamura N."/>
            <person name="Heidelberg J.F."/>
            <person name="Grossman A.R."/>
            <person name="Bhaya D."/>
            <person name="Cohan F.M."/>
            <person name="Kuhl M."/>
            <person name="Bryant D.A."/>
            <person name="Ward D.M."/>
        </authorList>
    </citation>
    <scope>NUCLEOTIDE SEQUENCE [LARGE SCALE GENOMIC DNA]</scope>
    <source>
        <strain evidence="1">OS</strain>
    </source>
</reference>
<gene>
    <name evidence="1" type="ORF">D0433_05530</name>
</gene>
<protein>
    <submittedName>
        <fullName evidence="1">Uncharacterized protein</fullName>
    </submittedName>
</protein>